<proteinExistence type="predicted"/>
<sequence>MAGRGTPLLRASAFAAAIDDAITIVAADDPVEELARRRVRVAASRGRDGGLERGLALRRRGGPAASCSGCRGGMIRATGEERGCRSEEAATPVALGIGAEAAAVAKAPMTFDPMAFFCVAVL</sequence>
<reference evidence="1" key="1">
    <citation type="submission" date="2018-04" db="EMBL/GenBank/DDBJ databases">
        <title>WGS assembly of Panicum hallii.</title>
        <authorList>
            <person name="Lovell J."/>
            <person name="Jenkins J."/>
            <person name="Lowry D."/>
            <person name="Mamidi S."/>
            <person name="Sreedasyam A."/>
            <person name="Weng X."/>
            <person name="Barry K."/>
            <person name="Bonette J."/>
            <person name="Campitelli B."/>
            <person name="Daum C."/>
            <person name="Gordon S."/>
            <person name="Gould B."/>
            <person name="Lipzen A."/>
            <person name="Macqueen A."/>
            <person name="Palacio-Mejia J."/>
            <person name="Plott C."/>
            <person name="Shakirov E."/>
            <person name="Shu S."/>
            <person name="Yoshinaga Y."/>
            <person name="Zane M."/>
            <person name="Rokhsar D."/>
            <person name="Grimwood J."/>
            <person name="Schmutz J."/>
            <person name="Juenger T."/>
        </authorList>
    </citation>
    <scope>NUCLEOTIDE SEQUENCE [LARGE SCALE GENOMIC DNA]</scope>
    <source>
        <strain evidence="1">FIL2</strain>
    </source>
</reference>
<evidence type="ECO:0000313" key="1">
    <source>
        <dbReference type="EMBL" id="PVH31559.1"/>
    </source>
</evidence>
<dbReference type="EMBL" id="CM008054">
    <property type="protein sequence ID" value="PVH31559.1"/>
    <property type="molecule type" value="Genomic_DNA"/>
</dbReference>
<dbReference type="AlphaFoldDB" id="A0A2T8I1Q1"/>
<name>A0A2T8I1Q1_9POAL</name>
<organism evidence="1">
    <name type="scientific">Panicum hallii</name>
    <dbReference type="NCBI Taxonomy" id="206008"/>
    <lineage>
        <taxon>Eukaryota</taxon>
        <taxon>Viridiplantae</taxon>
        <taxon>Streptophyta</taxon>
        <taxon>Embryophyta</taxon>
        <taxon>Tracheophyta</taxon>
        <taxon>Spermatophyta</taxon>
        <taxon>Magnoliopsida</taxon>
        <taxon>Liliopsida</taxon>
        <taxon>Poales</taxon>
        <taxon>Poaceae</taxon>
        <taxon>PACMAD clade</taxon>
        <taxon>Panicoideae</taxon>
        <taxon>Panicodae</taxon>
        <taxon>Paniceae</taxon>
        <taxon>Panicinae</taxon>
        <taxon>Panicum</taxon>
        <taxon>Panicum sect. Panicum</taxon>
    </lineage>
</organism>
<dbReference type="Proteomes" id="UP000243499">
    <property type="component" value="Chromosome 9"/>
</dbReference>
<accession>A0A2T8I1Q1</accession>
<gene>
    <name evidence="1" type="ORF">PAHAL_9G178500</name>
</gene>
<dbReference type="Gramene" id="PVH31559">
    <property type="protein sequence ID" value="PVH31559"/>
    <property type="gene ID" value="PAHAL_9G178500"/>
</dbReference>
<protein>
    <submittedName>
        <fullName evidence="1">Uncharacterized protein</fullName>
    </submittedName>
</protein>